<evidence type="ECO:0000313" key="3">
    <source>
        <dbReference type="Proteomes" id="UP000054097"/>
    </source>
</evidence>
<organism evidence="2 3">
    <name type="scientific">Serendipita vermifera MAFF 305830</name>
    <dbReference type="NCBI Taxonomy" id="933852"/>
    <lineage>
        <taxon>Eukaryota</taxon>
        <taxon>Fungi</taxon>
        <taxon>Dikarya</taxon>
        <taxon>Basidiomycota</taxon>
        <taxon>Agaricomycotina</taxon>
        <taxon>Agaricomycetes</taxon>
        <taxon>Sebacinales</taxon>
        <taxon>Serendipitaceae</taxon>
        <taxon>Serendipita</taxon>
    </lineage>
</organism>
<feature type="transmembrane region" description="Helical" evidence="1">
    <location>
        <begin position="238"/>
        <end position="258"/>
    </location>
</feature>
<evidence type="ECO:0000313" key="2">
    <source>
        <dbReference type="EMBL" id="KIM26028.1"/>
    </source>
</evidence>
<dbReference type="Proteomes" id="UP000054097">
    <property type="component" value="Unassembled WGS sequence"/>
</dbReference>
<keyword evidence="1" id="KW-1133">Transmembrane helix</keyword>
<keyword evidence="1" id="KW-0472">Membrane</keyword>
<reference evidence="3" key="2">
    <citation type="submission" date="2015-01" db="EMBL/GenBank/DDBJ databases">
        <title>Evolutionary Origins and Diversification of the Mycorrhizal Mutualists.</title>
        <authorList>
            <consortium name="DOE Joint Genome Institute"/>
            <consortium name="Mycorrhizal Genomics Consortium"/>
            <person name="Kohler A."/>
            <person name="Kuo A."/>
            <person name="Nagy L.G."/>
            <person name="Floudas D."/>
            <person name="Copeland A."/>
            <person name="Barry K.W."/>
            <person name="Cichocki N."/>
            <person name="Veneault-Fourrey C."/>
            <person name="LaButti K."/>
            <person name="Lindquist E.A."/>
            <person name="Lipzen A."/>
            <person name="Lundell T."/>
            <person name="Morin E."/>
            <person name="Murat C."/>
            <person name="Riley R."/>
            <person name="Ohm R."/>
            <person name="Sun H."/>
            <person name="Tunlid A."/>
            <person name="Henrissat B."/>
            <person name="Grigoriev I.V."/>
            <person name="Hibbett D.S."/>
            <person name="Martin F."/>
        </authorList>
    </citation>
    <scope>NUCLEOTIDE SEQUENCE [LARGE SCALE GENOMIC DNA]</scope>
    <source>
        <strain evidence="3">MAFF 305830</strain>
    </source>
</reference>
<name>A0A0C2WI33_SERVB</name>
<keyword evidence="3" id="KW-1185">Reference proteome</keyword>
<reference evidence="2 3" key="1">
    <citation type="submission" date="2014-04" db="EMBL/GenBank/DDBJ databases">
        <authorList>
            <consortium name="DOE Joint Genome Institute"/>
            <person name="Kuo A."/>
            <person name="Zuccaro A."/>
            <person name="Kohler A."/>
            <person name="Nagy L.G."/>
            <person name="Floudas D."/>
            <person name="Copeland A."/>
            <person name="Barry K.W."/>
            <person name="Cichocki N."/>
            <person name="Veneault-Fourrey C."/>
            <person name="LaButti K."/>
            <person name="Lindquist E.A."/>
            <person name="Lipzen A."/>
            <person name="Lundell T."/>
            <person name="Morin E."/>
            <person name="Murat C."/>
            <person name="Sun H."/>
            <person name="Tunlid A."/>
            <person name="Henrissat B."/>
            <person name="Grigoriev I.V."/>
            <person name="Hibbett D.S."/>
            <person name="Martin F."/>
            <person name="Nordberg H.P."/>
            <person name="Cantor M.N."/>
            <person name="Hua S.X."/>
        </authorList>
    </citation>
    <scope>NUCLEOTIDE SEQUENCE [LARGE SCALE GENOMIC DNA]</scope>
    <source>
        <strain evidence="2 3">MAFF 305830</strain>
    </source>
</reference>
<keyword evidence="1" id="KW-0812">Transmembrane</keyword>
<protein>
    <submittedName>
        <fullName evidence="2">Uncharacterized protein</fullName>
    </submittedName>
</protein>
<gene>
    <name evidence="2" type="ORF">M408DRAFT_10080</name>
</gene>
<evidence type="ECO:0000256" key="1">
    <source>
        <dbReference type="SAM" id="Phobius"/>
    </source>
</evidence>
<sequence length="259" mass="29209">MDWLFHRLLSISTTLGRARRPEKELVKDIDDNRMREILRALIIRFSAIFHSSSAHLPAKTARPLSSGHQEKLGLDIDQHEYTLRADETPARDTCLGQERRPSRMLKTMGKSCDKEGVQNAEAGLHRAHNGGSQQPGLTATAYAPSVRGGKERLASHFRGTRLRFLVRQGFPYTGKTSSMMMGSGRRSRTKGWLASILDVYSLERPYNAAIRGKHKIQGLAKHSLFGWIEEANFQDLDIFLVVCWKVWVIVIACVAWVIA</sequence>
<accession>A0A0C2WI33</accession>
<proteinExistence type="predicted"/>
<dbReference type="AlphaFoldDB" id="A0A0C2WI33"/>
<dbReference type="HOGENOM" id="CLU_1074283_0_0_1"/>
<dbReference type="EMBL" id="KN824309">
    <property type="protein sequence ID" value="KIM26028.1"/>
    <property type="molecule type" value="Genomic_DNA"/>
</dbReference>